<dbReference type="Pfam" id="PF04142">
    <property type="entry name" value="Nuc_sug_transp"/>
    <property type="match status" value="1"/>
</dbReference>
<feature type="transmembrane region" description="Helical" evidence="7">
    <location>
        <begin position="140"/>
        <end position="159"/>
    </location>
</feature>
<evidence type="ECO:0000256" key="2">
    <source>
        <dbReference type="ARBA" id="ARBA00009976"/>
    </source>
</evidence>
<dbReference type="OMA" id="VEQETHR"/>
<dbReference type="HOGENOM" id="CLU_024645_4_0_1"/>
<dbReference type="GO" id="GO:0000139">
    <property type="term" value="C:Golgi membrane"/>
    <property type="evidence" value="ECO:0000318"/>
    <property type="project" value="GO_Central"/>
</dbReference>
<dbReference type="GO" id="GO:0015782">
    <property type="term" value="P:CMP-N-acetylneuraminate transmembrane transport"/>
    <property type="evidence" value="ECO:0000318"/>
    <property type="project" value="GO_Central"/>
</dbReference>
<dbReference type="STRING" id="7719.ENSCINP00000032118"/>
<keyword evidence="6 7" id="KW-0472">Membrane</keyword>
<dbReference type="Ensembl" id="ENSCINT00000035554.1">
    <property type="protein sequence ID" value="ENSCINP00000032118.1"/>
    <property type="gene ID" value="ENSCING00000021876.1"/>
</dbReference>
<dbReference type="GO" id="GO:0005456">
    <property type="term" value="F:CMP-N-acetylneuraminate transmembrane transporter activity"/>
    <property type="evidence" value="ECO:0000318"/>
    <property type="project" value="GO_Central"/>
</dbReference>
<dbReference type="InterPro" id="IPR007271">
    <property type="entry name" value="Nuc_sug_transpt"/>
</dbReference>
<evidence type="ECO:0000313" key="8">
    <source>
        <dbReference type="Ensembl" id="ENSCINP00000032118.1"/>
    </source>
</evidence>
<dbReference type="Proteomes" id="UP000008144">
    <property type="component" value="Chromosome 11"/>
</dbReference>
<dbReference type="AlphaFoldDB" id="H2XR34"/>
<comment type="similarity">
    <text evidence="2">Belongs to the nucleotide-sugar transporter family. SLC35A subfamily.</text>
</comment>
<evidence type="ECO:0000256" key="4">
    <source>
        <dbReference type="ARBA" id="ARBA00022692"/>
    </source>
</evidence>
<keyword evidence="4 7" id="KW-0812">Transmembrane</keyword>
<evidence type="ECO:0000256" key="3">
    <source>
        <dbReference type="ARBA" id="ARBA00022597"/>
    </source>
</evidence>
<feature type="transmembrane region" description="Helical" evidence="7">
    <location>
        <begin position="115"/>
        <end position="133"/>
    </location>
</feature>
<reference evidence="8" key="3">
    <citation type="submission" date="2025-08" db="UniProtKB">
        <authorList>
            <consortium name="Ensembl"/>
        </authorList>
    </citation>
    <scope>IDENTIFICATION</scope>
</reference>
<name>H2XR34_CIOIN</name>
<accession>H2XR34</accession>
<dbReference type="EMBL" id="EAAA01000665">
    <property type="status" value="NOT_ANNOTATED_CDS"/>
    <property type="molecule type" value="Genomic_DNA"/>
</dbReference>
<proteinExistence type="inferred from homology"/>
<keyword evidence="5 7" id="KW-1133">Transmembrane helix</keyword>
<reference evidence="8" key="2">
    <citation type="journal article" date="2008" name="Genome Biol.">
        <title>Improved genome assembly and evidence-based global gene model set for the chordate Ciona intestinalis: new insight into intron and operon populations.</title>
        <authorList>
            <person name="Satou Y."/>
            <person name="Mineta K."/>
            <person name="Ogasawara M."/>
            <person name="Sasakura Y."/>
            <person name="Shoguchi E."/>
            <person name="Ueno K."/>
            <person name="Yamada L."/>
            <person name="Matsumoto J."/>
            <person name="Wasserscheid J."/>
            <person name="Dewar K."/>
            <person name="Wiley G.B."/>
            <person name="Macmil S.L."/>
            <person name="Roe B.A."/>
            <person name="Zeller R.W."/>
            <person name="Hastings K.E."/>
            <person name="Lemaire P."/>
            <person name="Lindquist E."/>
            <person name="Endo T."/>
            <person name="Hotta K."/>
            <person name="Inaba K."/>
        </authorList>
    </citation>
    <scope>NUCLEOTIDE SEQUENCE [LARGE SCALE GENOMIC DNA]</scope>
    <source>
        <strain evidence="8">wild type</strain>
    </source>
</reference>
<keyword evidence="3" id="KW-0813">Transport</keyword>
<keyword evidence="9" id="KW-1185">Reference proteome</keyword>
<reference evidence="9" key="1">
    <citation type="journal article" date="2002" name="Science">
        <title>The draft genome of Ciona intestinalis: insights into chordate and vertebrate origins.</title>
        <authorList>
            <person name="Dehal P."/>
            <person name="Satou Y."/>
            <person name="Campbell R.K."/>
            <person name="Chapman J."/>
            <person name="Degnan B."/>
            <person name="De Tomaso A."/>
            <person name="Davidson B."/>
            <person name="Di Gregorio A."/>
            <person name="Gelpke M."/>
            <person name="Goodstein D.M."/>
            <person name="Harafuji N."/>
            <person name="Hastings K.E."/>
            <person name="Ho I."/>
            <person name="Hotta K."/>
            <person name="Huang W."/>
            <person name="Kawashima T."/>
            <person name="Lemaire P."/>
            <person name="Martinez D."/>
            <person name="Meinertzhagen I.A."/>
            <person name="Necula S."/>
            <person name="Nonaka M."/>
            <person name="Putnam N."/>
            <person name="Rash S."/>
            <person name="Saiga H."/>
            <person name="Satake M."/>
            <person name="Terry A."/>
            <person name="Yamada L."/>
            <person name="Wang H.G."/>
            <person name="Awazu S."/>
            <person name="Azumi K."/>
            <person name="Boore J."/>
            <person name="Branno M."/>
            <person name="Chin-Bow S."/>
            <person name="DeSantis R."/>
            <person name="Doyle S."/>
            <person name="Francino P."/>
            <person name="Keys D.N."/>
            <person name="Haga S."/>
            <person name="Hayashi H."/>
            <person name="Hino K."/>
            <person name="Imai K.S."/>
            <person name="Inaba K."/>
            <person name="Kano S."/>
            <person name="Kobayashi K."/>
            <person name="Kobayashi M."/>
            <person name="Lee B.I."/>
            <person name="Makabe K.W."/>
            <person name="Manohar C."/>
            <person name="Matassi G."/>
            <person name="Medina M."/>
            <person name="Mochizuki Y."/>
            <person name="Mount S."/>
            <person name="Morishita T."/>
            <person name="Miura S."/>
            <person name="Nakayama A."/>
            <person name="Nishizaka S."/>
            <person name="Nomoto H."/>
            <person name="Ohta F."/>
            <person name="Oishi K."/>
            <person name="Rigoutsos I."/>
            <person name="Sano M."/>
            <person name="Sasaki A."/>
            <person name="Sasakura Y."/>
            <person name="Shoguchi E."/>
            <person name="Shin-i T."/>
            <person name="Spagnuolo A."/>
            <person name="Stainier D."/>
            <person name="Suzuki M.M."/>
            <person name="Tassy O."/>
            <person name="Takatori N."/>
            <person name="Tokuoka M."/>
            <person name="Yagi K."/>
            <person name="Yoshizaki F."/>
            <person name="Wada S."/>
            <person name="Zhang C."/>
            <person name="Hyatt P.D."/>
            <person name="Larimer F."/>
            <person name="Detter C."/>
            <person name="Doggett N."/>
            <person name="Glavina T."/>
            <person name="Hawkins T."/>
            <person name="Richardson P."/>
            <person name="Lucas S."/>
            <person name="Kohara Y."/>
            <person name="Levine M."/>
            <person name="Satoh N."/>
            <person name="Rokhsar D.S."/>
        </authorList>
    </citation>
    <scope>NUCLEOTIDE SEQUENCE [LARGE SCALE GENOMIC DNA]</scope>
</reference>
<evidence type="ECO:0000256" key="7">
    <source>
        <dbReference type="SAM" id="Phobius"/>
    </source>
</evidence>
<evidence type="ECO:0000256" key="1">
    <source>
        <dbReference type="ARBA" id="ARBA00004653"/>
    </source>
</evidence>
<dbReference type="SUPFAM" id="SSF103481">
    <property type="entry name" value="Multidrug resistance efflux transporter EmrE"/>
    <property type="match status" value="1"/>
</dbReference>
<dbReference type="InterPro" id="IPR037185">
    <property type="entry name" value="EmrE-like"/>
</dbReference>
<dbReference type="PANTHER" id="PTHR10231">
    <property type="entry name" value="NUCLEOTIDE-SUGAR TRANSMEMBRANE TRANSPORTER"/>
    <property type="match status" value="1"/>
</dbReference>
<protein>
    <submittedName>
        <fullName evidence="8">Uncharacterized protein</fullName>
    </submittedName>
</protein>
<organism evidence="8 9">
    <name type="scientific">Ciona intestinalis</name>
    <name type="common">Transparent sea squirt</name>
    <name type="synonym">Ascidia intestinalis</name>
    <dbReference type="NCBI Taxonomy" id="7719"/>
    <lineage>
        <taxon>Eukaryota</taxon>
        <taxon>Metazoa</taxon>
        <taxon>Chordata</taxon>
        <taxon>Tunicata</taxon>
        <taxon>Ascidiacea</taxon>
        <taxon>Phlebobranchia</taxon>
        <taxon>Cionidae</taxon>
        <taxon>Ciona</taxon>
    </lineage>
</organism>
<dbReference type="NCBIfam" id="TIGR00803">
    <property type="entry name" value="nst"/>
    <property type="match status" value="1"/>
</dbReference>
<keyword evidence="3" id="KW-0762">Sugar transport</keyword>
<evidence type="ECO:0000313" key="9">
    <source>
        <dbReference type="Proteomes" id="UP000008144"/>
    </source>
</evidence>
<evidence type="ECO:0000256" key="6">
    <source>
        <dbReference type="ARBA" id="ARBA00023136"/>
    </source>
</evidence>
<reference evidence="8" key="4">
    <citation type="submission" date="2025-09" db="UniProtKB">
        <authorList>
            <consortium name="Ensembl"/>
        </authorList>
    </citation>
    <scope>IDENTIFICATION</scope>
</reference>
<sequence>MATTTLPKKLVLLAVLSLTGSVYAVLVRYSKVTAKLTYVSSTVVAMQELLKMVVTIFVLLVESGGPTSTINVLNHHVIRAPLDTSKLAIPSCLYAVQNNMFFLSLSNMDAPTQQVLLQLKIPFTAMLCVILLGRSLSMQQWLSVLLMFFGTGLIEYYSTTNTMFGHKDKRAVQTGSNENFFLGLFAVVLGSLCSAIAGVYFEKIIKSNETSLWVRNFQMYIWSVPMSFIGAFMNDSHKIQ</sequence>
<dbReference type="InParanoid" id="H2XR34"/>
<dbReference type="GeneTree" id="ENSGT00950000182827"/>
<feature type="transmembrane region" description="Helical" evidence="7">
    <location>
        <begin position="179"/>
        <end position="201"/>
    </location>
</feature>
<evidence type="ECO:0000256" key="5">
    <source>
        <dbReference type="ARBA" id="ARBA00022989"/>
    </source>
</evidence>
<comment type="subcellular location">
    <subcellularLocation>
        <location evidence="1">Golgi apparatus membrane</location>
        <topology evidence="1">Multi-pass membrane protein</topology>
    </subcellularLocation>
</comment>